<evidence type="ECO:0000256" key="1">
    <source>
        <dbReference type="SAM" id="MobiDB-lite"/>
    </source>
</evidence>
<feature type="region of interest" description="Disordered" evidence="1">
    <location>
        <begin position="22"/>
        <end position="54"/>
    </location>
</feature>
<accession>A0A9E2NTA3</accession>
<evidence type="ECO:0000313" key="2">
    <source>
        <dbReference type="EMBL" id="MBU3826309.1"/>
    </source>
</evidence>
<dbReference type="EMBL" id="JAHLFG010000027">
    <property type="protein sequence ID" value="MBU3826309.1"/>
    <property type="molecule type" value="Genomic_DNA"/>
</dbReference>
<gene>
    <name evidence="2" type="ORF">IAA31_02295</name>
</gene>
<dbReference type="Proteomes" id="UP000824150">
    <property type="component" value="Unassembled WGS sequence"/>
</dbReference>
<comment type="caution">
    <text evidence="2">The sequence shown here is derived from an EMBL/GenBank/DDBJ whole genome shotgun (WGS) entry which is preliminary data.</text>
</comment>
<proteinExistence type="predicted"/>
<evidence type="ECO:0000313" key="3">
    <source>
        <dbReference type="Proteomes" id="UP000824150"/>
    </source>
</evidence>
<reference evidence="2" key="2">
    <citation type="submission" date="2021-04" db="EMBL/GenBank/DDBJ databases">
        <authorList>
            <person name="Gilroy R."/>
        </authorList>
    </citation>
    <scope>NUCLEOTIDE SEQUENCE</scope>
    <source>
        <strain evidence="2">687</strain>
    </source>
</reference>
<sequence>MNFGINNNGRVGVDGDFQILSDGAFVGQEQRTSDESIPTPNAPTPGIDEQPTLTPPSVHISMTTISSLSSEAIMSLLGFEERKESVSSGKAALEAHHQ</sequence>
<reference evidence="2" key="1">
    <citation type="journal article" date="2021" name="PeerJ">
        <title>Extensive microbial diversity within the chicken gut microbiome revealed by metagenomics and culture.</title>
        <authorList>
            <person name="Gilroy R."/>
            <person name="Ravi A."/>
            <person name="Getino M."/>
            <person name="Pursley I."/>
            <person name="Horton D.L."/>
            <person name="Alikhan N.F."/>
            <person name="Baker D."/>
            <person name="Gharbi K."/>
            <person name="Hall N."/>
            <person name="Watson M."/>
            <person name="Adriaenssens E.M."/>
            <person name="Foster-Nyarko E."/>
            <person name="Jarju S."/>
            <person name="Secka A."/>
            <person name="Antonio M."/>
            <person name="Oren A."/>
            <person name="Chaudhuri R.R."/>
            <person name="La Ragione R."/>
            <person name="Hildebrand F."/>
            <person name="Pallen M.J."/>
        </authorList>
    </citation>
    <scope>NUCLEOTIDE SEQUENCE</scope>
    <source>
        <strain evidence="2">687</strain>
    </source>
</reference>
<dbReference type="AlphaFoldDB" id="A0A9E2NTA3"/>
<organism evidence="2 3">
    <name type="scientific">Candidatus Anaerobiospirillum merdipullorum</name>
    <dbReference type="NCBI Taxonomy" id="2838450"/>
    <lineage>
        <taxon>Bacteria</taxon>
        <taxon>Pseudomonadati</taxon>
        <taxon>Pseudomonadota</taxon>
        <taxon>Gammaproteobacteria</taxon>
        <taxon>Aeromonadales</taxon>
        <taxon>Succinivibrionaceae</taxon>
        <taxon>Anaerobiospirillum</taxon>
    </lineage>
</organism>
<protein>
    <submittedName>
        <fullName evidence="2">Uncharacterized protein</fullName>
    </submittedName>
</protein>
<name>A0A9E2NTA3_9GAMM</name>